<dbReference type="RefSeq" id="WP_043924578.1">
    <property type="nucleotide sequence ID" value="NZ_CP014811.1"/>
</dbReference>
<name>A0AAN0X6H4_BORHE</name>
<dbReference type="EMBL" id="CP014811">
    <property type="protein sequence ID" value="AMR76068.1"/>
    <property type="molecule type" value="Genomic_DNA"/>
</dbReference>
<organism evidence="1 2">
    <name type="scientific">Borrelia hermsii</name>
    <dbReference type="NCBI Taxonomy" id="140"/>
    <lineage>
        <taxon>Bacteria</taxon>
        <taxon>Pseudomonadati</taxon>
        <taxon>Spirochaetota</taxon>
        <taxon>Spirochaetia</taxon>
        <taxon>Spirochaetales</taxon>
        <taxon>Borreliaceae</taxon>
        <taxon>Borrelia</taxon>
    </lineage>
</organism>
<dbReference type="Proteomes" id="UP000075229">
    <property type="component" value="Plasmid Unnamed"/>
</dbReference>
<dbReference type="AlphaFoldDB" id="A0AAN0X6H4"/>
<evidence type="ECO:0000313" key="1">
    <source>
        <dbReference type="EMBL" id="AMR76068.1"/>
    </source>
</evidence>
<protein>
    <recommendedName>
        <fullName evidence="3">Variable large protein</fullName>
    </recommendedName>
</protein>
<geneLocation type="plasmid" evidence="2">
    <name>lp28-4 sequence</name>
</geneLocation>
<proteinExistence type="predicted"/>
<evidence type="ECO:0000313" key="2">
    <source>
        <dbReference type="Proteomes" id="UP000075229"/>
    </source>
</evidence>
<gene>
    <name evidence="1" type="ORF">A0V01_05520</name>
</gene>
<evidence type="ECO:0008006" key="3">
    <source>
        <dbReference type="Google" id="ProtNLM"/>
    </source>
</evidence>
<sequence length="61" mass="6377">MQALFIVEKSNGAEEAQTAASSASIGSVSGVDIFFQVIAESDNAVNNDISINAVKNEVIMM</sequence>
<keyword evidence="1" id="KW-0614">Plasmid</keyword>
<accession>A0AAN0X6H4</accession>
<reference evidence="1 2" key="1">
    <citation type="submission" date="2016-03" db="EMBL/GenBank/DDBJ databases">
        <title>Borrelia hermsii Genome sequencing and assembly.</title>
        <authorList>
            <person name="Bontemps-Gallo S."/>
            <person name="Stewart S."/>
        </authorList>
    </citation>
    <scope>NUCLEOTIDE SEQUENCE [LARGE SCALE GENOMIC DNA]</scope>
    <source>
        <strain evidence="1 2">DAH-2E7</strain>
        <plasmid evidence="2">lp28-4 sequence</plasmid>
    </source>
</reference>